<evidence type="ECO:0000256" key="4">
    <source>
        <dbReference type="RuleBase" id="RU003465"/>
    </source>
</evidence>
<dbReference type="GO" id="GO:0046872">
    <property type="term" value="F:metal ion binding"/>
    <property type="evidence" value="ECO:0007669"/>
    <property type="project" value="UniProtKB-KW"/>
</dbReference>
<keyword evidence="1" id="KW-0479">Metal-binding</keyword>
<keyword evidence="2 4" id="KW-0378">Hydrolase</keyword>
<dbReference type="InterPro" id="IPR001932">
    <property type="entry name" value="PPM-type_phosphatase-like_dom"/>
</dbReference>
<dbReference type="InterPro" id="IPR015655">
    <property type="entry name" value="PP2C"/>
</dbReference>
<evidence type="ECO:0000256" key="3">
    <source>
        <dbReference type="ARBA" id="ARBA00022912"/>
    </source>
</evidence>
<dbReference type="Gene3D" id="3.60.40.10">
    <property type="entry name" value="PPM-type phosphatase domain"/>
    <property type="match status" value="1"/>
</dbReference>
<dbReference type="InterPro" id="IPR036457">
    <property type="entry name" value="PPM-type-like_dom_sf"/>
</dbReference>
<dbReference type="Pfam" id="PF00481">
    <property type="entry name" value="PP2C"/>
    <property type="match status" value="2"/>
</dbReference>
<dbReference type="AlphaFoldDB" id="A0A7R8VB15"/>
<dbReference type="SMART" id="SM00332">
    <property type="entry name" value="PP2Cc"/>
    <property type="match status" value="1"/>
</dbReference>
<dbReference type="PROSITE" id="PS51746">
    <property type="entry name" value="PPM_2"/>
    <property type="match status" value="1"/>
</dbReference>
<dbReference type="GO" id="GO:0004722">
    <property type="term" value="F:protein serine/threonine phosphatase activity"/>
    <property type="evidence" value="ECO:0007669"/>
    <property type="project" value="InterPro"/>
</dbReference>
<evidence type="ECO:0000313" key="6">
    <source>
        <dbReference type="EMBL" id="CAD7194924.1"/>
    </source>
</evidence>
<protein>
    <recommendedName>
        <fullName evidence="5">PPM-type phosphatase domain-containing protein</fullName>
    </recommendedName>
</protein>
<evidence type="ECO:0000259" key="5">
    <source>
        <dbReference type="PROSITE" id="PS51746"/>
    </source>
</evidence>
<dbReference type="PROSITE" id="PS01032">
    <property type="entry name" value="PPM_1"/>
    <property type="match status" value="1"/>
</dbReference>
<name>A0A7R8VB15_TIMDO</name>
<organism evidence="6">
    <name type="scientific">Timema douglasi</name>
    <name type="common">Walking stick</name>
    <dbReference type="NCBI Taxonomy" id="61478"/>
    <lineage>
        <taxon>Eukaryota</taxon>
        <taxon>Metazoa</taxon>
        <taxon>Ecdysozoa</taxon>
        <taxon>Arthropoda</taxon>
        <taxon>Hexapoda</taxon>
        <taxon>Insecta</taxon>
        <taxon>Pterygota</taxon>
        <taxon>Neoptera</taxon>
        <taxon>Polyneoptera</taxon>
        <taxon>Phasmatodea</taxon>
        <taxon>Timematodea</taxon>
        <taxon>Timematoidea</taxon>
        <taxon>Timematidae</taxon>
        <taxon>Timema</taxon>
    </lineage>
</organism>
<feature type="domain" description="PPM-type phosphatase" evidence="5">
    <location>
        <begin position="10"/>
        <end position="366"/>
    </location>
</feature>
<dbReference type="CDD" id="cd00143">
    <property type="entry name" value="PP2Cc"/>
    <property type="match status" value="1"/>
</dbReference>
<dbReference type="InterPro" id="IPR000222">
    <property type="entry name" value="PP2C_BS"/>
</dbReference>
<dbReference type="PANTHER" id="PTHR47992">
    <property type="entry name" value="PROTEIN PHOSPHATASE"/>
    <property type="match status" value="1"/>
</dbReference>
<gene>
    <name evidence="6" type="ORF">TDIB3V08_LOCUS1333</name>
</gene>
<evidence type="ECO:0000256" key="1">
    <source>
        <dbReference type="ARBA" id="ARBA00022723"/>
    </source>
</evidence>
<accession>A0A7R8VB15</accession>
<comment type="similarity">
    <text evidence="4">Belongs to the PP2C family.</text>
</comment>
<dbReference type="EMBL" id="OA564606">
    <property type="protein sequence ID" value="CAD7194924.1"/>
    <property type="molecule type" value="Genomic_DNA"/>
</dbReference>
<evidence type="ECO:0000256" key="2">
    <source>
        <dbReference type="ARBA" id="ARBA00022801"/>
    </source>
</evidence>
<reference evidence="6" key="1">
    <citation type="submission" date="2020-11" db="EMBL/GenBank/DDBJ databases">
        <authorList>
            <person name="Tran Van P."/>
        </authorList>
    </citation>
    <scope>NUCLEOTIDE SEQUENCE</scope>
</reference>
<keyword evidence="3 4" id="KW-0904">Protein phosphatase</keyword>
<proteinExistence type="inferred from homology"/>
<sequence>MESSFGVGIRVTGHCNQGDRKYMEDMFSVVYQQTQNEGDLAYAFFGIFDGHGGAEAALFAKNYLMERIVTNKLFWSDDDKDILKAIRDGFIQTHLSMWKNLDNWPKTASGHHSTAGTTASILFVKKGKAYVGHVGDSGIVMGYEEKGSTVWPPLLSSIAKRIYSSPVASLVLTDSSQLTSDSHHLDGKEWKAMSLTREHKPESKLEQERIYKSGGKVVLKAGVPRVVWNRPRRGHQGPVRRSTPIDEIPFLSVARSLGDLWSYHPESNQFVVSPVPDVMAFKVNTNTYRCLILGTDGLWNMLKPSAAVKIVQAANDYNKEQVSLSEKEEKMAMWVNPSKKLVDEALRRWSAIGCRADNTSALTLMLDPARAVEIGDTPATVTSESTYDEEHFLAWINRMQQDDDISDEEDEEDGSDKGDADMTLLTQSVSEDGDKDHADKNTFVDMSDAEAMVEGGESTCPQPSTSSEYADPSVIGEFTDMPLDSLTVCSIKKFIKTYYTQRQMRKVGETSRGIKRSERQRLKTRIG</sequence>
<dbReference type="SUPFAM" id="SSF81606">
    <property type="entry name" value="PP2C-like"/>
    <property type="match status" value="1"/>
</dbReference>